<sequence>MNLREWLTDVYRKAKTEFILLYFFYLEVTYNPKTIQRVKVLREIMRLTRIILNLPSNGGDNG</sequence>
<evidence type="ECO:0000313" key="1">
    <source>
        <dbReference type="EMBL" id="RCX07062.1"/>
    </source>
</evidence>
<dbReference type="Proteomes" id="UP000253506">
    <property type="component" value="Unassembled WGS sequence"/>
</dbReference>
<comment type="caution">
    <text evidence="1">The sequence shown here is derived from an EMBL/GenBank/DDBJ whole genome shotgun (WGS) entry which is preliminary data.</text>
</comment>
<protein>
    <submittedName>
        <fullName evidence="1">Uncharacterized protein</fullName>
    </submittedName>
</protein>
<dbReference type="EMBL" id="QPJQ01000007">
    <property type="protein sequence ID" value="RCX07062.1"/>
    <property type="molecule type" value="Genomic_DNA"/>
</dbReference>
<name>A0A369ACH7_9GAMM</name>
<proteinExistence type="predicted"/>
<gene>
    <name evidence="1" type="ORF">DFP77_107162</name>
</gene>
<reference evidence="1 2" key="1">
    <citation type="submission" date="2018-07" db="EMBL/GenBank/DDBJ databases">
        <title>Genomic Encyclopedia of Type Strains, Phase III (KMG-III): the genomes of soil and plant-associated and newly described type strains.</title>
        <authorList>
            <person name="Whitman W."/>
        </authorList>
    </citation>
    <scope>NUCLEOTIDE SEQUENCE [LARGE SCALE GENOMIC DNA]</scope>
    <source>
        <strain evidence="1 2">CECT 7731</strain>
    </source>
</reference>
<accession>A0A369ACH7</accession>
<evidence type="ECO:0000313" key="2">
    <source>
        <dbReference type="Proteomes" id="UP000253506"/>
    </source>
</evidence>
<dbReference type="AlphaFoldDB" id="A0A369ACH7"/>
<organism evidence="1 2">
    <name type="scientific">Marinomonas foliarum</name>
    <dbReference type="NCBI Taxonomy" id="491950"/>
    <lineage>
        <taxon>Bacteria</taxon>
        <taxon>Pseudomonadati</taxon>
        <taxon>Pseudomonadota</taxon>
        <taxon>Gammaproteobacteria</taxon>
        <taxon>Oceanospirillales</taxon>
        <taxon>Oceanospirillaceae</taxon>
        <taxon>Marinomonas</taxon>
    </lineage>
</organism>